<feature type="region of interest" description="Disordered" evidence="1">
    <location>
        <begin position="984"/>
        <end position="1055"/>
    </location>
</feature>
<dbReference type="Gene3D" id="2.60.40.10">
    <property type="entry name" value="Immunoglobulins"/>
    <property type="match status" value="12"/>
</dbReference>
<feature type="region of interest" description="Disordered" evidence="1">
    <location>
        <begin position="389"/>
        <end position="417"/>
    </location>
</feature>
<accession>A0A2A6RJW8</accession>
<feature type="compositionally biased region" description="Polar residues" evidence="1">
    <location>
        <begin position="1129"/>
        <end position="1139"/>
    </location>
</feature>
<comment type="caution">
    <text evidence="4">The sequence shown here is derived from an EMBL/GenBank/DDBJ whole genome shotgun (WGS) entry which is preliminary data.</text>
</comment>
<feature type="region of interest" description="Disordered" evidence="1">
    <location>
        <begin position="1192"/>
        <end position="1241"/>
    </location>
</feature>
<feature type="domain" description="Bacterial Ig" evidence="2">
    <location>
        <begin position="582"/>
        <end position="644"/>
    </location>
</feature>
<evidence type="ECO:0000259" key="2">
    <source>
        <dbReference type="Pfam" id="PF17936"/>
    </source>
</evidence>
<feature type="region of interest" description="Disordered" evidence="1">
    <location>
        <begin position="815"/>
        <end position="870"/>
    </location>
</feature>
<dbReference type="InterPro" id="IPR013783">
    <property type="entry name" value="Ig-like_fold"/>
</dbReference>
<feature type="compositionally biased region" description="Polar residues" evidence="1">
    <location>
        <begin position="1214"/>
        <end position="1223"/>
    </location>
</feature>
<name>A0A2A6RJW8_9CHLR</name>
<feature type="compositionally biased region" description="Polar residues" evidence="1">
    <location>
        <begin position="850"/>
        <end position="859"/>
    </location>
</feature>
<feature type="region of interest" description="Disordered" evidence="1">
    <location>
        <begin position="722"/>
        <end position="781"/>
    </location>
</feature>
<dbReference type="Proteomes" id="UP000220527">
    <property type="component" value="Unassembled WGS sequence"/>
</dbReference>
<dbReference type="Pfam" id="PF17936">
    <property type="entry name" value="Big_6"/>
    <property type="match status" value="5"/>
</dbReference>
<feature type="domain" description="Bacterial Ig-like" evidence="3">
    <location>
        <begin position="1129"/>
        <end position="1205"/>
    </location>
</feature>
<evidence type="ECO:0008006" key="6">
    <source>
        <dbReference type="Google" id="ProtNLM"/>
    </source>
</evidence>
<evidence type="ECO:0000259" key="3">
    <source>
        <dbReference type="Pfam" id="PF19077"/>
    </source>
</evidence>
<evidence type="ECO:0000313" key="5">
    <source>
        <dbReference type="Proteomes" id="UP000220527"/>
    </source>
</evidence>
<feature type="compositionally biased region" description="Polar residues" evidence="1">
    <location>
        <begin position="757"/>
        <end position="768"/>
    </location>
</feature>
<feature type="region of interest" description="Disordered" evidence="1">
    <location>
        <begin position="912"/>
        <end position="963"/>
    </location>
</feature>
<feature type="domain" description="Bacterial Ig-like" evidence="3">
    <location>
        <begin position="393"/>
        <end position="467"/>
    </location>
</feature>
<feature type="region of interest" description="Disordered" evidence="1">
    <location>
        <begin position="650"/>
        <end position="691"/>
    </location>
</feature>
<feature type="compositionally biased region" description="Polar residues" evidence="1">
    <location>
        <begin position="400"/>
        <end position="412"/>
    </location>
</feature>
<feature type="compositionally biased region" description="Polar residues" evidence="1">
    <location>
        <begin position="665"/>
        <end position="686"/>
    </location>
</feature>
<feature type="compositionally biased region" description="Basic and acidic residues" evidence="1">
    <location>
        <begin position="912"/>
        <end position="936"/>
    </location>
</feature>
<reference evidence="5" key="1">
    <citation type="submission" date="2017-08" db="EMBL/GenBank/DDBJ databases">
        <authorList>
            <person name="Grouzdev D.S."/>
            <person name="Gaisin V.A."/>
            <person name="Rysina M.S."/>
            <person name="Gorlenko V.M."/>
        </authorList>
    </citation>
    <scope>NUCLEOTIDE SEQUENCE [LARGE SCALE GENOMIC DNA]</scope>
    <source>
        <strain evidence="5">Kir15-3F</strain>
    </source>
</reference>
<keyword evidence="5" id="KW-1185">Reference proteome</keyword>
<feature type="compositionally biased region" description="Polar residues" evidence="1">
    <location>
        <begin position="722"/>
        <end position="734"/>
    </location>
</feature>
<feature type="compositionally biased region" description="Polar residues" evidence="1">
    <location>
        <begin position="573"/>
        <end position="594"/>
    </location>
</feature>
<feature type="region of interest" description="Disordered" evidence="1">
    <location>
        <begin position="192"/>
        <end position="227"/>
    </location>
</feature>
<feature type="domain" description="Bacterial Ig-like" evidence="3">
    <location>
        <begin position="208"/>
        <end position="284"/>
    </location>
</feature>
<dbReference type="NCBIfam" id="NF033510">
    <property type="entry name" value="Ca_tandemer"/>
    <property type="match status" value="11"/>
</dbReference>
<feature type="region of interest" description="Disordered" evidence="1">
    <location>
        <begin position="568"/>
        <end position="598"/>
    </location>
</feature>
<feature type="compositionally biased region" description="Polar residues" evidence="1">
    <location>
        <begin position="197"/>
        <end position="227"/>
    </location>
</feature>
<feature type="compositionally biased region" description="Polar residues" evidence="1">
    <location>
        <begin position="482"/>
        <end position="503"/>
    </location>
</feature>
<feature type="domain" description="Bacterial Ig-like" evidence="3">
    <location>
        <begin position="1034"/>
        <end position="1112"/>
    </location>
</feature>
<feature type="region of interest" description="Disordered" evidence="1">
    <location>
        <begin position="263"/>
        <end position="320"/>
    </location>
</feature>
<feature type="domain" description="Bacterial Ig" evidence="2">
    <location>
        <begin position="858"/>
        <end position="921"/>
    </location>
</feature>
<protein>
    <recommendedName>
        <fullName evidence="6">Bacterial Ig-like domain-containing protein</fullName>
    </recommendedName>
</protein>
<dbReference type="InterPro" id="IPR044016">
    <property type="entry name" value="Big_13"/>
</dbReference>
<evidence type="ECO:0000256" key="1">
    <source>
        <dbReference type="SAM" id="MobiDB-lite"/>
    </source>
</evidence>
<feature type="domain" description="Bacterial Ig-like" evidence="3">
    <location>
        <begin position="301"/>
        <end position="377"/>
    </location>
</feature>
<feature type="region of interest" description="Disordered" evidence="1">
    <location>
        <begin position="476"/>
        <end position="506"/>
    </location>
</feature>
<dbReference type="Pfam" id="PF19077">
    <property type="entry name" value="Big_13"/>
    <property type="match status" value="6"/>
</dbReference>
<evidence type="ECO:0000313" key="4">
    <source>
        <dbReference type="EMBL" id="PDW03243.1"/>
    </source>
</evidence>
<feature type="region of interest" description="Disordered" evidence="1">
    <location>
        <begin position="1125"/>
        <end position="1146"/>
    </location>
</feature>
<feature type="compositionally biased region" description="Polar residues" evidence="1">
    <location>
        <begin position="1040"/>
        <end position="1055"/>
    </location>
</feature>
<sequence>MLRPLRGVAYGANQFVVVTQGIIGDPNDESYILTSGNGENWFSSNANTTDGLLGVGFGNNRWVAVGEDGVILSGTHPSGLVQRAKVTDEHLYAVAYGDDQWVAVGDNGTILTSPDGFNWAVQDSEESRLLYSVAYANGRWVAVGNDGAVISSSDGENWLIDRVAAINWRGLTYANDQWIAVGEFRQFTVAQEPTRPSAPTVNQPTSGSTVGSRPTFSGTAEAGSTVTVTDGDNNELCTATAGDDGAWSCPSTRDLAAGPQTVSVTASNDAGESEATTREVTVDTTAPGAPTVNEPAAGGAVNTPRPPISGTADPNSSIVVADDDGNELCTATASATGAWSCTPTSNLDEGPQTLAVTATNALGNPSPATPHSFTVDTTPPDAPTITGPAAGDTTGLRPTFSGTAEPGSTVTVSDDDGNELCTATAGDDGAWSCTSTSDLDEGPQTVRATATDAAGNTSPAATRDFTVEAGPDAPTITGPAAGSTTGPRPTFSGTAEPGSTVTVSDDDGNELCTATASTTGAWSCTATTALPAGPQTVRATATDAAGNTSPEATRDFTVEAGPDAPVITGPAAGSTTGPRPTFSGTAEPGSTVTVSDDDGNELCTATASATGAWSCQSTRDLPAGPQTVSVTATDDEGNTSPAATREFTVAEPTLDAPTITGPAAGSTTGPRPTFSGTAAPGSTVTVSDDEGNPLCTATTAANGTWSCPSTRDLPEGPQTVNVTATDDEGNTSPAATREFTVAEPTLDAPTITGPAAGSTTGPRPTFSGTAEPGNTVVLTDDEGNPICRATADAAGNWSCAPSRDLPETMQSVTATAIDPDGRRSPPTTQEVKVDPSARPSAPIVDRPAAGSTTSPQPVFSGTAAPGGTVIVADPDGTELCRASVRANGAWACGANIPLPAGPQQIKATLVDPKGRTSPETTRDFNVDADANPDRPVLRQPAPGATVGPRPRFSGVAAPGNTVSVRDPEGDVLCTAIAERNGHWSCPSTRDLPNGPQEISATAEDAAGKTSDPTPRTVNVDGNPPAAPTLNQPAEGATVSKRPTFSGTAEPESTVTVRDDDGKLLCTTTASADGTWSCASNHDLPEGEATVQVTATDPVGNTSPAITRSFKVDPSKQPEAALINEPAEASTVSPRPTISGTAAPGSRVTVVDDEGNPICSTTATTNGTWACVPRTPLAEGEQRIRAIVTAPDGTTSEETPRSFKVDPTAGPTAPTLITPTAGSTTDRRPLFSGTAEPGTTVLVEDPLGNPVCLARTAADGSWSCQPDYDMDLGPQQVVVSARDDDGQHSAPITRNFNILYRYWFPVFAID</sequence>
<feature type="domain" description="Bacterial Ig" evidence="2">
    <location>
        <begin position="490"/>
        <end position="553"/>
    </location>
</feature>
<proteinExistence type="predicted"/>
<gene>
    <name evidence="4" type="ORF">CJ255_09665</name>
</gene>
<feature type="domain" description="Bacterial Ig" evidence="2">
    <location>
        <begin position="953"/>
        <end position="1017"/>
    </location>
</feature>
<feature type="domain" description="Bacterial Ig" evidence="2">
    <location>
        <begin position="674"/>
        <end position="736"/>
    </location>
</feature>
<dbReference type="EMBL" id="NQWI01000035">
    <property type="protein sequence ID" value="PDW03243.1"/>
    <property type="molecule type" value="Genomic_DNA"/>
</dbReference>
<organism evidence="4 5">
    <name type="scientific">Candidatus Viridilinea mediisalina</name>
    <dbReference type="NCBI Taxonomy" id="2024553"/>
    <lineage>
        <taxon>Bacteria</taxon>
        <taxon>Bacillati</taxon>
        <taxon>Chloroflexota</taxon>
        <taxon>Chloroflexia</taxon>
        <taxon>Chloroflexales</taxon>
        <taxon>Chloroflexineae</taxon>
        <taxon>Oscillochloridaceae</taxon>
        <taxon>Candidatus Viridilinea</taxon>
    </lineage>
</organism>
<feature type="domain" description="Bacterial Ig-like" evidence="3">
    <location>
        <begin position="745"/>
        <end position="834"/>
    </location>
</feature>
<dbReference type="InterPro" id="IPR041498">
    <property type="entry name" value="Big_6"/>
</dbReference>